<evidence type="ECO:0000313" key="4">
    <source>
        <dbReference type="EMBL" id="CAL1153378.1"/>
    </source>
</evidence>
<keyword evidence="2" id="KW-0732">Signal</keyword>
<feature type="compositionally biased region" description="Acidic residues" evidence="1">
    <location>
        <begin position="2571"/>
        <end position="2586"/>
    </location>
</feature>
<feature type="region of interest" description="Disordered" evidence="1">
    <location>
        <begin position="588"/>
        <end position="609"/>
    </location>
</feature>
<reference evidence="3" key="1">
    <citation type="submission" date="2022-10" db="EMBL/GenBank/DDBJ databases">
        <authorList>
            <person name="Chen Y."/>
            <person name="Dougan E. K."/>
            <person name="Chan C."/>
            <person name="Rhodes N."/>
            <person name="Thang M."/>
        </authorList>
    </citation>
    <scope>NUCLEOTIDE SEQUENCE</scope>
</reference>
<feature type="region of interest" description="Disordered" evidence="1">
    <location>
        <begin position="1397"/>
        <end position="1436"/>
    </location>
</feature>
<protein>
    <submittedName>
        <fullName evidence="3">Uncharacterized protein</fullName>
    </submittedName>
</protein>
<evidence type="ECO:0000256" key="2">
    <source>
        <dbReference type="SAM" id="SignalP"/>
    </source>
</evidence>
<feature type="region of interest" description="Disordered" evidence="1">
    <location>
        <begin position="1351"/>
        <end position="1376"/>
    </location>
</feature>
<evidence type="ECO:0000313" key="5">
    <source>
        <dbReference type="Proteomes" id="UP001152797"/>
    </source>
</evidence>
<feature type="chain" id="PRO_5043270908" evidence="2">
    <location>
        <begin position="17"/>
        <end position="2787"/>
    </location>
</feature>
<feature type="region of interest" description="Disordered" evidence="1">
    <location>
        <begin position="2551"/>
        <end position="2586"/>
    </location>
</feature>
<feature type="compositionally biased region" description="Low complexity" evidence="1">
    <location>
        <begin position="1412"/>
        <end position="1433"/>
    </location>
</feature>
<name>A0A9P1CYC7_9DINO</name>
<dbReference type="OrthoDB" id="3255824at2759"/>
<dbReference type="Proteomes" id="UP001152797">
    <property type="component" value="Unassembled WGS sequence"/>
</dbReference>
<feature type="signal peptide" evidence="2">
    <location>
        <begin position="1"/>
        <end position="16"/>
    </location>
</feature>
<keyword evidence="5" id="KW-1185">Reference proteome</keyword>
<dbReference type="EMBL" id="CAMXCT020002713">
    <property type="protein sequence ID" value="CAL1153378.1"/>
    <property type="molecule type" value="Genomic_DNA"/>
</dbReference>
<dbReference type="EMBL" id="CAMXCT030002713">
    <property type="protein sequence ID" value="CAL4787315.1"/>
    <property type="molecule type" value="Genomic_DNA"/>
</dbReference>
<accession>A0A9P1CYC7</accession>
<reference evidence="4" key="2">
    <citation type="submission" date="2024-04" db="EMBL/GenBank/DDBJ databases">
        <authorList>
            <person name="Chen Y."/>
            <person name="Shah S."/>
            <person name="Dougan E. K."/>
            <person name="Thang M."/>
            <person name="Chan C."/>
        </authorList>
    </citation>
    <scope>NUCLEOTIDE SEQUENCE [LARGE SCALE GENOMIC DNA]</scope>
</reference>
<dbReference type="EMBL" id="CAMXCT010002713">
    <property type="protein sequence ID" value="CAI4000003.1"/>
    <property type="molecule type" value="Genomic_DNA"/>
</dbReference>
<organism evidence="3">
    <name type="scientific">Cladocopium goreaui</name>
    <dbReference type="NCBI Taxonomy" id="2562237"/>
    <lineage>
        <taxon>Eukaryota</taxon>
        <taxon>Sar</taxon>
        <taxon>Alveolata</taxon>
        <taxon>Dinophyceae</taxon>
        <taxon>Suessiales</taxon>
        <taxon>Symbiodiniaceae</taxon>
        <taxon>Cladocopium</taxon>
    </lineage>
</organism>
<evidence type="ECO:0000313" key="3">
    <source>
        <dbReference type="EMBL" id="CAI4000003.1"/>
    </source>
</evidence>
<sequence length="2787" mass="307290">MPILALLRHLAIHAQSWCMANFGEDIRNLTIRQQFLRGQKEEFTKQDVNPAITLGDSAALKRLLFESHTLVMASLKEQVIAPDSAVERGFTRKRRGIGLVSFAEDCSNMLTKLNFKMDKLVNIAEPFASTSSSLYDGMPFGLLCFGIFSTWDAGLRRLCEAMKECDFLLAGPRGLIPARSSDWDPASDAETEVSDDEVCSCCGLPLGSLLVELQVCSLGLCVPVLSVGPRVSLLVEPQVGSRVSLLLELWCMKWFGVVAIFSKPELFRISFWCWGWTVSKRLSWRNICFVAALCAKVKLAEKVCAALEPLGFKSPAEFYWALKDGADDTIEAILDAAGIDLSSAPSKLQCVEAGRLRRLLSECKLVCEAPQPGPPTPAEKMAPSLLGMDVGPRLSGDVLQQLWSEFAKKYPAEVVEGDARPGKALVQMVYAQKCQQELKYIPWKRILSEAQADRVKQGSTKRDRSFLDLLADAAGHADPPEQEPSPSPFGVQRLLMLRAVLIGWCHLGGARRLVHAFMELYGAHGLHAVGLRGPSLVEAEAADGEICRQLNALLGAGFSLDQALHELVAVRNCLHIWLQPRPKLLPQSDLYNKKGKRPLPQPAGKSAKIKNAHTPGLEEPQVAEFDASAAIWSSGDNPSVCHRQPPAEAEVMTRSELDYCGVPVPDGGGICSTADWFQPRVKDDLFRDLRRRFESLAMEWRLVPRLMAHVSNPTDAELLSAEEVLHLREEIVGFLRNHGFSCNGDVEPNQPFLLSVWQALAKMTVDVDPHLPNILSEGVPTGIESPISPSGVWDAVDFDGMAPEPELVPCDLLVHLEPWRSAAEDLPLAKQLLQKDIDAGCLMHLRGGEAEAKERWGDKIAAGKLGLVKIPGKKPRLIGDATVSGANSRCVILEKIRLPTLSCVQRVEHGFGAADAFAVDTALHGPVDEGAAWIGQQVDRALQEAHFVNSRNLTQSLPWESGVFATIFGSNEDFLASNLASCPLPPDLEDAQPTESSVDALTGVSSKILKRDRTDCIFSQVVKLKRDVDHLTAIDESWAKALKKWHTVLACACYTGLVGAAVRDAVSDGKDYGSILRDVFGNKSPRTANKRASTMLALFAWLDKKNLSVWPVRSDYVAAYLNESNVGGAGSNKGKTLMEAFRFCKHVMRLPDLDEIIDDPVLSGRVRRMDAARDTIKQSRPLTLAEVKFIEEFMMSDMNVFDRYIAGCVLFAIYSRSRWSDLAFLSDLALDTTETELGRICFVEGSTRFQKTGSTALKRAMQMPLVAPICGVTDKLWAVEWFHILDQVQFDLAAEPVGAMCRPPMNGTLGTRHLSSEEIGDFLNHMLGLHGENVVTSHCMKATTLTWRKPDDAASASDAPPRTRVKVEAPPSAFGSEDQHCIDNVCGVVDLTEPDWDLFGAPGSEAEDDRAAQAQESSDESSSTSSSSSACEEPLQQKYGAAGETKDCEEPVYQHKKSRVLHRPNEVSGLMACGRKVGSSYNYLENGASFKWARCAICFKGEVITKVQDLADALEAVHAKMASNTLLESVAAFESQAKRAGLNEQWIEAFGRNDLNKLGRLAYAVTTPGVVLVRGVAEHLQKLHQWGSLDLAKRVKLARSAAVATNQQPKRMPQLANVTQSLGDGMTATEDKTDKDCNQCAGVLQVKCDKEMESDEVIFGRFWSPEFFLEQVAHAGHPQHLMSGISDVMQVAVDANVHWSYHDIVIHRCKWFGKYLPMAAALKEEEAAILQDMPGPMRSIMSAKRIALLERILQDEEYPDVGLVQDLKRGFDLVGELPTAGGMLPAKLVPATMAVGELAPNAGRARVAMRTASASCGDPNLDEMLYQKTLDEVERGWLLGPLPWDSLEPNAVVSRRFALQQGEKLRPIDDYSMSSVNATVTVKDQATADNVDVICAMMLQLMTGLSSVGRSTELKARSFDLAAAYRQLCVAPTSRAFSYICVYNPRKRANEVFSQVCLPFGSKAAVNAFIRCSRCIQWLACKCLLLPTTCYYDDFVVIATPQLQSSSESAMSLLFEMLGWAYDKEGPKADTFSEVVASLGVSISLAETIAGEIKVMNTEKRKKDLVELITSVVNLGTLQYKDAASHEVTFWSEHDAMSSIAPVDLFGSKSVSPVTFSSRVMCSDMPVVRTPLSTQLQQGPVPSMQQAWSEAKLALNQQWLDILQEMGRASGLVQSTAISNHVDEHRLRVLSKFAPTTLQSYFRIWKRWHDFARQLTVCPFQPNAAILADFLAEHAHGPLGVATAYHKGLTWMARYAQLDDLFQALQQSVCKAYLHSAIIREKRESAPLPLSFVVFLEKMVLAKTTSACDVLQLGSLLFLIWSSLRWSDALWVDPQTLTIQQHAMFALASHTKTTNRGMPIACFAFGLLGRHGQVAWAQVWLNVVQQALHDTQQRFPTFKVDFLLREVGPDLMKPVFLRPMPRDRGLQLLRYWLCKCHEAHQVPAQPSDFHLLGTHSCKTTLLCWAQQLQLPWEQRQLQGHHRSSIHGSVSLYSRDDTLPALVLQGTIAQRIAEGFRPLRPMLHGGAPSLPDFAISLPPWQPLPFQVVPQPAVTDQMPERAKEPDDPQAPSDAEDSEASEESAMEDEVPLKIAEKLAEAPEEMVFLVNPITKVAHLAIQCDSLDRARCYEDTTLQAVALMMVWLAPRGDGALIRCENAKEALNRACQLLSVHGSWSWMPKMAWVLARTIVGLQSEVAQLESICYRSWDYRQPSRAVLDSIAGLSPDTAALWQSELHAAAMLFDDFAAELARSGNLEVWGTIRHAADGTRDLHDLVGVHITRVSQLKDP</sequence>
<comment type="caution">
    <text evidence="3">The sequence shown here is derived from an EMBL/GenBank/DDBJ whole genome shotgun (WGS) entry which is preliminary data.</text>
</comment>
<gene>
    <name evidence="3" type="ORF">C1SCF055_LOCUS26159</name>
</gene>
<evidence type="ECO:0000256" key="1">
    <source>
        <dbReference type="SAM" id="MobiDB-lite"/>
    </source>
</evidence>
<proteinExistence type="predicted"/>